<dbReference type="EMBL" id="PDKN01000009">
    <property type="protein sequence ID" value="RXJ54599.1"/>
    <property type="molecule type" value="Genomic_DNA"/>
</dbReference>
<evidence type="ECO:0000259" key="3">
    <source>
        <dbReference type="PROSITE" id="PS50887"/>
    </source>
</evidence>
<dbReference type="InterPro" id="IPR035919">
    <property type="entry name" value="EAL_sf"/>
</dbReference>
<name>A0A4Q0XRH4_9BACT</name>
<keyword evidence="1" id="KW-0812">Transmembrane</keyword>
<dbReference type="PANTHER" id="PTHR33121:SF70">
    <property type="entry name" value="SIGNALING PROTEIN YKOW"/>
    <property type="match status" value="1"/>
</dbReference>
<dbReference type="InterPro" id="IPR042461">
    <property type="entry name" value="LapD_MoxY_peri_C"/>
</dbReference>
<dbReference type="SUPFAM" id="SSF141868">
    <property type="entry name" value="EAL domain-like"/>
    <property type="match status" value="1"/>
</dbReference>
<dbReference type="Gene3D" id="6.20.270.20">
    <property type="entry name" value="LapD/MoxY periplasmic domain"/>
    <property type="match status" value="1"/>
</dbReference>
<evidence type="ECO:0000259" key="2">
    <source>
        <dbReference type="PROSITE" id="PS50883"/>
    </source>
</evidence>
<dbReference type="SMART" id="SM00052">
    <property type="entry name" value="EAL"/>
    <property type="match status" value="1"/>
</dbReference>
<dbReference type="NCBIfam" id="TIGR00254">
    <property type="entry name" value="GGDEF"/>
    <property type="match status" value="1"/>
</dbReference>
<dbReference type="Pfam" id="PF00990">
    <property type="entry name" value="GGDEF"/>
    <property type="match status" value="1"/>
</dbReference>
<dbReference type="Pfam" id="PF00563">
    <property type="entry name" value="EAL"/>
    <property type="match status" value="1"/>
</dbReference>
<dbReference type="AlphaFoldDB" id="A0A4Q0XRH4"/>
<reference evidence="4 5" key="1">
    <citation type="submission" date="2017-10" db="EMBL/GenBank/DDBJ databases">
        <title>Genomics of the genus Arcobacter.</title>
        <authorList>
            <person name="Perez-Cataluna A."/>
            <person name="Figueras M.J."/>
        </authorList>
    </citation>
    <scope>NUCLEOTIDE SEQUENCE [LARGE SCALE GENOMIC DNA]</scope>
    <source>
        <strain evidence="4 5">CECT 8987</strain>
    </source>
</reference>
<dbReference type="Pfam" id="PF16448">
    <property type="entry name" value="LapD_MoxY_N"/>
    <property type="match status" value="1"/>
</dbReference>
<dbReference type="Proteomes" id="UP000290657">
    <property type="component" value="Unassembled WGS sequence"/>
</dbReference>
<feature type="transmembrane region" description="Helical" evidence="1">
    <location>
        <begin position="6"/>
        <end position="30"/>
    </location>
</feature>
<dbReference type="Gene3D" id="3.20.20.450">
    <property type="entry name" value="EAL domain"/>
    <property type="match status" value="1"/>
</dbReference>
<dbReference type="PANTHER" id="PTHR33121">
    <property type="entry name" value="CYCLIC DI-GMP PHOSPHODIESTERASE PDEF"/>
    <property type="match status" value="1"/>
</dbReference>
<dbReference type="PROSITE" id="PS50883">
    <property type="entry name" value="EAL"/>
    <property type="match status" value="1"/>
</dbReference>
<keyword evidence="5" id="KW-1185">Reference proteome</keyword>
<dbReference type="InterPro" id="IPR001633">
    <property type="entry name" value="EAL_dom"/>
</dbReference>
<evidence type="ECO:0000256" key="1">
    <source>
        <dbReference type="SAM" id="Phobius"/>
    </source>
</evidence>
<feature type="domain" description="GGDEF" evidence="3">
    <location>
        <begin position="264"/>
        <end position="399"/>
    </location>
</feature>
<dbReference type="PROSITE" id="PS50887">
    <property type="entry name" value="GGDEF"/>
    <property type="match status" value="1"/>
</dbReference>
<dbReference type="InterPro" id="IPR050706">
    <property type="entry name" value="Cyclic-di-GMP_PDE-like"/>
</dbReference>
<protein>
    <submittedName>
        <fullName evidence="4">Diguanylate cyclase</fullName>
    </submittedName>
</protein>
<evidence type="ECO:0000313" key="4">
    <source>
        <dbReference type="EMBL" id="RXJ54599.1"/>
    </source>
</evidence>
<accession>A0A4Q0XRH4</accession>
<comment type="caution">
    <text evidence="4">The sequence shown here is derived from an EMBL/GenBank/DDBJ whole genome shotgun (WGS) entry which is preliminary data.</text>
</comment>
<proteinExistence type="predicted"/>
<feature type="transmembrane region" description="Helical" evidence="1">
    <location>
        <begin position="151"/>
        <end position="173"/>
    </location>
</feature>
<dbReference type="Gene3D" id="3.30.110.200">
    <property type="match status" value="1"/>
</dbReference>
<feature type="domain" description="EAL" evidence="2">
    <location>
        <begin position="405"/>
        <end position="634"/>
    </location>
</feature>
<dbReference type="Gene3D" id="3.30.70.270">
    <property type="match status" value="1"/>
</dbReference>
<dbReference type="InterPro" id="IPR029787">
    <property type="entry name" value="Nucleotide_cyclase"/>
</dbReference>
<dbReference type="RefSeq" id="WP_128996946.1">
    <property type="nucleotide sequence ID" value="NZ_PDKN01000009.1"/>
</dbReference>
<dbReference type="InterPro" id="IPR043128">
    <property type="entry name" value="Rev_trsase/Diguanyl_cyclase"/>
</dbReference>
<dbReference type="GO" id="GO:0071111">
    <property type="term" value="F:cyclic-guanylate-specific phosphodiesterase activity"/>
    <property type="evidence" value="ECO:0007669"/>
    <property type="project" value="InterPro"/>
</dbReference>
<dbReference type="SMART" id="SM00267">
    <property type="entry name" value="GGDEF"/>
    <property type="match status" value="1"/>
</dbReference>
<dbReference type="InterPro" id="IPR000160">
    <property type="entry name" value="GGDEF_dom"/>
</dbReference>
<gene>
    <name evidence="4" type="ORF">CRV04_11225</name>
</gene>
<sequence length="634" mass="73079">MTLYRQIAILVSFVFLILLSTILLVSFSIVRESAKKELYENAQNSVSSLSISISSTEATQGAIETMINASFDNGNYERITFVDIDEKVKYERTKEINNSNIPAWFEEIVEFELPVAKAKLSSGWQVIGTLEILNNRSVTYFQLYNIMMSMVMYLGIACIVFLLILSYVFHVILRPLLDIEKQAQAVMKDEFVIQEKMPWTKEFKAVIESINAMVRKFESIFKTASDTLTENKELLYNDNVMKIANRRYFILKATEYLTDENGKNYGSTIIMSVKKADVLNQVLGYQSTDKLLFEFAQFLKEEVQNYSDAIVCRINGTEIVVMLPKIYMQDIKSILDKIVQYINDKLEELKLNKEEFGLDIGVCEYEPQHNMSELFSLVDYALAQAKLLPSGHYYELLNNKVAIAKERWRQIILDGFKNDSFEIMYRKVVDTFTKVKRHNVVSFALNSNNESYFYGTLIAPVVELGMVQDVYLYVIKKVLLSNDSQNDIPLTIQISSQFIEDEDTYEKLKKLFRTHQHEVKKEIIFEIPESVINKHFENSQHYIKLFKEFGFGFGINSFMAYGEDYNYLKELKPAFVKADKQYILDAQQNINVLKIVLDSLGIELIATGVNDLDEIESLNQKGIKVVAGMVVDKI</sequence>
<dbReference type="SUPFAM" id="SSF55073">
    <property type="entry name" value="Nucleotide cyclase"/>
    <property type="match status" value="1"/>
</dbReference>
<organism evidence="4 5">
    <name type="scientific">Candidatus Marinarcus aquaticus</name>
    <dbReference type="NCBI Taxonomy" id="2044504"/>
    <lineage>
        <taxon>Bacteria</taxon>
        <taxon>Pseudomonadati</taxon>
        <taxon>Campylobacterota</taxon>
        <taxon>Epsilonproteobacteria</taxon>
        <taxon>Campylobacterales</taxon>
        <taxon>Arcobacteraceae</taxon>
        <taxon>Candidatus Marinarcus</taxon>
    </lineage>
</organism>
<dbReference type="OrthoDB" id="9777298at2"/>
<keyword evidence="1" id="KW-1133">Transmembrane helix</keyword>
<evidence type="ECO:0000313" key="5">
    <source>
        <dbReference type="Proteomes" id="UP000290657"/>
    </source>
</evidence>
<dbReference type="InterPro" id="IPR032244">
    <property type="entry name" value="LapD_MoxY_N"/>
</dbReference>
<keyword evidence="1" id="KW-0472">Membrane</keyword>